<evidence type="ECO:0000313" key="5">
    <source>
        <dbReference type="Proteomes" id="UP000612456"/>
    </source>
</evidence>
<dbReference type="RefSeq" id="WP_188990745.1">
    <property type="nucleotide sequence ID" value="NZ_BMHP01000001.1"/>
</dbReference>
<sequence length="552" mass="61959">MQKRITLLLLASLLLLLTACGNTNNAVDKPSSTDKKNNTSNNESAAKDPHGKYDEPITLKIAKNYGTKDLKLPNGDTLENNEYYRYLEKKLNVKISFAWQTETADAYQQKIGVAIASQDLPDAFIVNEQQLKQLVKADLVADLTDVYKNYVGELIKGYYDSYGDRVLSRATFDGKLYAFPNTEIGGQHSFTWIRQDWLDKVGMQMPTTVDELEAVAKAFIEKDPDGNGKADTIGFTGLPQLSAWNSSNTLDPIFGAYKAFKGLFINDASGEVAYSSTLPEMKTALAKLQELYKKDILDKEFAVRKDPNELIAGNKVGIMFGPWWMPYSPLPDSVKNDMKAEWKPLTGPLDSEGKFNISDQDPTTSFLVVNKKYEHPEAVLKVLNTQTEGIRFLDPGSADIYKGLGIDWGIWPFALQLSNESAAYDVYVELKKAIDDKDPSKLNDEVKGFYNDYMKNKENPKKDLVAWSSAVARVDGTAEIGSDKLNIVRNVFFGKTATMQRKWAILTKLENETFLKIILGDEPIEKFDDFVKEWNKLGGDEVLKEIKAEIEK</sequence>
<dbReference type="Proteomes" id="UP000612456">
    <property type="component" value="Unassembled WGS sequence"/>
</dbReference>
<comment type="caution">
    <text evidence="4">The sequence shown here is derived from an EMBL/GenBank/DDBJ whole genome shotgun (WGS) entry which is preliminary data.</text>
</comment>
<keyword evidence="5" id="KW-1185">Reference proteome</keyword>
<name>A0A917DQB7_9BACL</name>
<feature type="signal peptide" evidence="3">
    <location>
        <begin position="1"/>
        <end position="26"/>
    </location>
</feature>
<reference evidence="4" key="1">
    <citation type="journal article" date="2014" name="Int. J. Syst. Evol. Microbiol.">
        <title>Complete genome sequence of Corynebacterium casei LMG S-19264T (=DSM 44701T), isolated from a smear-ripened cheese.</title>
        <authorList>
            <consortium name="US DOE Joint Genome Institute (JGI-PGF)"/>
            <person name="Walter F."/>
            <person name="Albersmeier A."/>
            <person name="Kalinowski J."/>
            <person name="Ruckert C."/>
        </authorList>
    </citation>
    <scope>NUCLEOTIDE SEQUENCE</scope>
    <source>
        <strain evidence="4">CGMCC 1.15178</strain>
    </source>
</reference>
<keyword evidence="1 3" id="KW-0732">Signal</keyword>
<evidence type="ECO:0000256" key="1">
    <source>
        <dbReference type="ARBA" id="ARBA00022729"/>
    </source>
</evidence>
<dbReference type="PROSITE" id="PS51257">
    <property type="entry name" value="PROKAR_LIPOPROTEIN"/>
    <property type="match status" value="1"/>
</dbReference>
<dbReference type="AlphaFoldDB" id="A0A917DQB7"/>
<gene>
    <name evidence="4" type="ORF">GCM10010911_16030</name>
</gene>
<feature type="region of interest" description="Disordered" evidence="2">
    <location>
        <begin position="26"/>
        <end position="53"/>
    </location>
</feature>
<feature type="chain" id="PRO_5037065822" evidence="3">
    <location>
        <begin position="27"/>
        <end position="552"/>
    </location>
</feature>
<accession>A0A917DQB7</accession>
<organism evidence="4 5">
    <name type="scientific">Paenibacillus nasutitermitis</name>
    <dbReference type="NCBI Taxonomy" id="1652958"/>
    <lineage>
        <taxon>Bacteria</taxon>
        <taxon>Bacillati</taxon>
        <taxon>Bacillota</taxon>
        <taxon>Bacilli</taxon>
        <taxon>Bacillales</taxon>
        <taxon>Paenibacillaceae</taxon>
        <taxon>Paenibacillus</taxon>
    </lineage>
</organism>
<evidence type="ECO:0000256" key="2">
    <source>
        <dbReference type="SAM" id="MobiDB-lite"/>
    </source>
</evidence>
<protein>
    <submittedName>
        <fullName evidence="4">Sugar ABC transporter substrate-binding protein</fullName>
    </submittedName>
</protein>
<dbReference type="EMBL" id="BMHP01000001">
    <property type="protein sequence ID" value="GGD58983.1"/>
    <property type="molecule type" value="Genomic_DNA"/>
</dbReference>
<dbReference type="CDD" id="cd13580">
    <property type="entry name" value="PBP2_AlgQ_like_1"/>
    <property type="match status" value="1"/>
</dbReference>
<proteinExistence type="predicted"/>
<dbReference type="InterPro" id="IPR050490">
    <property type="entry name" value="Bact_solute-bd_prot1"/>
</dbReference>
<dbReference type="SUPFAM" id="SSF53850">
    <property type="entry name" value="Periplasmic binding protein-like II"/>
    <property type="match status" value="1"/>
</dbReference>
<evidence type="ECO:0000256" key="3">
    <source>
        <dbReference type="SAM" id="SignalP"/>
    </source>
</evidence>
<dbReference type="PANTHER" id="PTHR43649:SF33">
    <property type="entry name" value="POLYGALACTURONAN_RHAMNOGALACTURONAN-BINDING PROTEIN YTCQ"/>
    <property type="match status" value="1"/>
</dbReference>
<dbReference type="Gene3D" id="3.40.190.10">
    <property type="entry name" value="Periplasmic binding protein-like II"/>
    <property type="match status" value="3"/>
</dbReference>
<dbReference type="PANTHER" id="PTHR43649">
    <property type="entry name" value="ARABINOSE-BINDING PROTEIN-RELATED"/>
    <property type="match status" value="1"/>
</dbReference>
<reference evidence="4" key="2">
    <citation type="submission" date="2020-09" db="EMBL/GenBank/DDBJ databases">
        <authorList>
            <person name="Sun Q."/>
            <person name="Zhou Y."/>
        </authorList>
    </citation>
    <scope>NUCLEOTIDE SEQUENCE</scope>
    <source>
        <strain evidence="4">CGMCC 1.15178</strain>
    </source>
</reference>
<evidence type="ECO:0000313" key="4">
    <source>
        <dbReference type="EMBL" id="GGD58983.1"/>
    </source>
</evidence>